<gene>
    <name evidence="2" type="ORF">RCOM_1453720</name>
</gene>
<dbReference type="InterPro" id="IPR016140">
    <property type="entry name" value="Bifunc_inhib/LTP/seed_store"/>
</dbReference>
<dbReference type="AlphaFoldDB" id="B9RGF9"/>
<proteinExistence type="predicted"/>
<dbReference type="EMBL" id="EQ973778">
    <property type="protein sequence ID" value="EEF49614.1"/>
    <property type="molecule type" value="Genomic_DNA"/>
</dbReference>
<accession>B9RGF9</accession>
<dbReference type="InParanoid" id="B9RGF9"/>
<keyword evidence="3" id="KW-1185">Reference proteome</keyword>
<dbReference type="STRING" id="3988.B9RGF9"/>
<protein>
    <submittedName>
        <fullName evidence="2">Lipid binding protein, putative</fullName>
    </submittedName>
</protein>
<dbReference type="FunCoup" id="B9RGF9">
    <property type="interactions" value="92"/>
</dbReference>
<dbReference type="Gene3D" id="1.10.110.10">
    <property type="entry name" value="Plant lipid-transfer and hydrophobic proteins"/>
    <property type="match status" value="1"/>
</dbReference>
<dbReference type="Proteomes" id="UP000008311">
    <property type="component" value="Unassembled WGS sequence"/>
</dbReference>
<dbReference type="Pfam" id="PF14368">
    <property type="entry name" value="LTP_2"/>
    <property type="match status" value="1"/>
</dbReference>
<reference evidence="3" key="1">
    <citation type="journal article" date="2010" name="Nat. Biotechnol.">
        <title>Draft genome sequence of the oilseed species Ricinus communis.</title>
        <authorList>
            <person name="Chan A.P."/>
            <person name="Crabtree J."/>
            <person name="Zhao Q."/>
            <person name="Lorenzi H."/>
            <person name="Orvis J."/>
            <person name="Puiu D."/>
            <person name="Melake-Berhan A."/>
            <person name="Jones K.M."/>
            <person name="Redman J."/>
            <person name="Chen G."/>
            <person name="Cahoon E.B."/>
            <person name="Gedil M."/>
            <person name="Stanke M."/>
            <person name="Haas B.J."/>
            <person name="Wortman J.R."/>
            <person name="Fraser-Liggett C.M."/>
            <person name="Ravel J."/>
            <person name="Rabinowicz P.D."/>
        </authorList>
    </citation>
    <scope>NUCLEOTIDE SEQUENCE [LARGE SCALE GENOMIC DNA]</scope>
    <source>
        <strain evidence="3">cv. Hale</strain>
    </source>
</reference>
<dbReference type="SUPFAM" id="SSF47699">
    <property type="entry name" value="Bifunctional inhibitor/lipid-transfer protein/seed storage 2S albumin"/>
    <property type="match status" value="1"/>
</dbReference>
<feature type="domain" description="Bifunctional inhibitor/plant lipid transfer protein/seed storage helical" evidence="1">
    <location>
        <begin position="21"/>
        <end position="102"/>
    </location>
</feature>
<dbReference type="PANTHER" id="PTHR33286">
    <property type="entry name" value="BIFUNCTIONAL INHIBITOR/LIPID-TRANSFER PROTEIN/SEED STORAGE 2S ALBUMIN SUPERFAMILY PROTEIN"/>
    <property type="match status" value="1"/>
</dbReference>
<dbReference type="KEGG" id="rcu:8260710"/>
<dbReference type="InterPro" id="IPR036312">
    <property type="entry name" value="Bifun_inhib/LTP/seed_sf"/>
</dbReference>
<sequence>MANLNVYFMAIAGIIMIGNDKVALDQGCQGDLQGLITECAKYVQKLGPERDPSQGCCNVIKSVDIPCAFKYISDEIEDVIDMGKVVHVAEFCDKALPHGMKCGSYTVP</sequence>
<evidence type="ECO:0000313" key="2">
    <source>
        <dbReference type="EMBL" id="EEF49614.1"/>
    </source>
</evidence>
<dbReference type="OrthoDB" id="653734at2759"/>
<dbReference type="CDD" id="cd04660">
    <property type="entry name" value="nsLTP_like"/>
    <property type="match status" value="1"/>
</dbReference>
<evidence type="ECO:0000259" key="1">
    <source>
        <dbReference type="Pfam" id="PF14368"/>
    </source>
</evidence>
<dbReference type="PANTHER" id="PTHR33286:SF54">
    <property type="entry name" value="BIFUNCTIONAL INHIBITOR_LIPID-TRANSFER PROTEIN_SEED STORAGE 2S ALBUMIN SUPERFAMILY PROTEIN"/>
    <property type="match status" value="1"/>
</dbReference>
<name>B9RGF9_RICCO</name>
<dbReference type="eggNOG" id="ENOG502S7IJ">
    <property type="taxonomic scope" value="Eukaryota"/>
</dbReference>
<evidence type="ECO:0000313" key="3">
    <source>
        <dbReference type="Proteomes" id="UP000008311"/>
    </source>
</evidence>
<dbReference type="InterPro" id="IPR044741">
    <property type="entry name" value="NsLTP-like"/>
</dbReference>
<organism evidence="2 3">
    <name type="scientific">Ricinus communis</name>
    <name type="common">Castor bean</name>
    <dbReference type="NCBI Taxonomy" id="3988"/>
    <lineage>
        <taxon>Eukaryota</taxon>
        <taxon>Viridiplantae</taxon>
        <taxon>Streptophyta</taxon>
        <taxon>Embryophyta</taxon>
        <taxon>Tracheophyta</taxon>
        <taxon>Spermatophyta</taxon>
        <taxon>Magnoliopsida</taxon>
        <taxon>eudicotyledons</taxon>
        <taxon>Gunneridae</taxon>
        <taxon>Pentapetalae</taxon>
        <taxon>rosids</taxon>
        <taxon>fabids</taxon>
        <taxon>Malpighiales</taxon>
        <taxon>Euphorbiaceae</taxon>
        <taxon>Acalyphoideae</taxon>
        <taxon>Acalypheae</taxon>
        <taxon>Ricinus</taxon>
    </lineage>
</organism>